<feature type="domain" description="Type II secretion system protein GspF" evidence="8">
    <location>
        <begin position="221"/>
        <end position="323"/>
    </location>
</feature>
<dbReference type="EMBL" id="CP158374">
    <property type="protein sequence ID" value="XBX81409.1"/>
    <property type="molecule type" value="Genomic_DNA"/>
</dbReference>
<keyword evidence="2" id="KW-1003">Cell membrane</keyword>
<evidence type="ECO:0000256" key="1">
    <source>
        <dbReference type="ARBA" id="ARBA00004651"/>
    </source>
</evidence>
<feature type="region of interest" description="Disordered" evidence="6">
    <location>
        <begin position="77"/>
        <end position="101"/>
    </location>
</feature>
<evidence type="ECO:0000256" key="6">
    <source>
        <dbReference type="SAM" id="MobiDB-lite"/>
    </source>
</evidence>
<reference evidence="9" key="1">
    <citation type="submission" date="2024-05" db="EMBL/GenBank/DDBJ databases">
        <authorList>
            <person name="Yu L."/>
        </authorList>
    </citation>
    <scope>NUCLEOTIDE SEQUENCE</scope>
    <source>
        <strain evidence="9">G08B096</strain>
    </source>
</reference>
<accession>A0AAU7W505</accession>
<evidence type="ECO:0000259" key="8">
    <source>
        <dbReference type="Pfam" id="PF00482"/>
    </source>
</evidence>
<evidence type="ECO:0000313" key="9">
    <source>
        <dbReference type="EMBL" id="XBX81409.1"/>
    </source>
</evidence>
<dbReference type="AlphaFoldDB" id="A0AAU7W505"/>
<dbReference type="RefSeq" id="WP_350347431.1">
    <property type="nucleotide sequence ID" value="NZ_CP158374.1"/>
</dbReference>
<feature type="transmembrane region" description="Helical" evidence="7">
    <location>
        <begin position="183"/>
        <end position="204"/>
    </location>
</feature>
<dbReference type="PANTHER" id="PTHR35007">
    <property type="entry name" value="INTEGRAL MEMBRANE PROTEIN-RELATED"/>
    <property type="match status" value="1"/>
</dbReference>
<keyword evidence="5 7" id="KW-0472">Membrane</keyword>
<organism evidence="9">
    <name type="scientific">Agromyces sp. G08B096</name>
    <dbReference type="NCBI Taxonomy" id="3156399"/>
    <lineage>
        <taxon>Bacteria</taxon>
        <taxon>Bacillati</taxon>
        <taxon>Actinomycetota</taxon>
        <taxon>Actinomycetes</taxon>
        <taxon>Micrococcales</taxon>
        <taxon>Microbacteriaceae</taxon>
        <taxon>Agromyces</taxon>
    </lineage>
</organism>
<gene>
    <name evidence="9" type="ORF">ABIQ69_12405</name>
</gene>
<feature type="transmembrane region" description="Helical" evidence="7">
    <location>
        <begin position="307"/>
        <end position="329"/>
    </location>
</feature>
<keyword evidence="3 7" id="KW-0812">Transmembrane</keyword>
<name>A0AAU7W505_9MICO</name>
<feature type="transmembrane region" description="Helical" evidence="7">
    <location>
        <begin position="158"/>
        <end position="177"/>
    </location>
</feature>
<dbReference type="PANTHER" id="PTHR35007:SF4">
    <property type="entry name" value="CONSERVED TRANSMEMBRANE PROTEIN-RELATED"/>
    <property type="match status" value="1"/>
</dbReference>
<evidence type="ECO:0000256" key="4">
    <source>
        <dbReference type="ARBA" id="ARBA00022989"/>
    </source>
</evidence>
<protein>
    <submittedName>
        <fullName evidence="9">Type II secretion system F family protein</fullName>
    </submittedName>
</protein>
<evidence type="ECO:0000256" key="5">
    <source>
        <dbReference type="ARBA" id="ARBA00023136"/>
    </source>
</evidence>
<keyword evidence="4 7" id="KW-1133">Transmembrane helix</keyword>
<proteinExistence type="predicted"/>
<evidence type="ECO:0000256" key="7">
    <source>
        <dbReference type="SAM" id="Phobius"/>
    </source>
</evidence>
<evidence type="ECO:0000256" key="3">
    <source>
        <dbReference type="ARBA" id="ARBA00022692"/>
    </source>
</evidence>
<comment type="subcellular location">
    <subcellularLocation>
        <location evidence="1">Cell membrane</location>
        <topology evidence="1">Multi-pass membrane protein</topology>
    </subcellularLocation>
</comment>
<dbReference type="GO" id="GO:0005886">
    <property type="term" value="C:plasma membrane"/>
    <property type="evidence" value="ECO:0007669"/>
    <property type="project" value="UniProtKB-SubCell"/>
</dbReference>
<dbReference type="Pfam" id="PF00482">
    <property type="entry name" value="T2SSF"/>
    <property type="match status" value="1"/>
</dbReference>
<sequence length="340" mass="34284">MSVGARLRALRSAGRVDESASTDRVVALAERLAVLLAAGVSAPIAWRQLASDDAAEPATRAAAVAAEEGEPVAAAIRRATRNDDPGRPGRGCGARRGRPPAEAGATGAWAAVAAAWEVANATGAPLALSLRELAAALRDDAHLRREVRAALAGPKASARLVTALPAIAVVLGLAMGFDTVGILFGNPLGWACLAVGGGLLWAGARWNRALAARAAPPSASPGLEFDLLAIAMSSGASLDAATEVTRRAMREHLPSASDAGADIAATVRLASEAGAPIAELLRSEAARRRRTARTDGATRAAALGVRLMLPLGACILPAFVLLGVAPLMISVVTGTLGGAS</sequence>
<evidence type="ECO:0000256" key="2">
    <source>
        <dbReference type="ARBA" id="ARBA00022475"/>
    </source>
</evidence>
<dbReference type="InterPro" id="IPR018076">
    <property type="entry name" value="T2SS_GspF_dom"/>
</dbReference>